<dbReference type="OrthoDB" id="8456870at2"/>
<keyword evidence="2" id="KW-0614">Plasmid</keyword>
<protein>
    <submittedName>
        <fullName evidence="2">Restriction endonuclease</fullName>
    </submittedName>
</protein>
<reference evidence="3 5" key="2">
    <citation type="submission" date="2021-03" db="EMBL/GenBank/DDBJ databases">
        <title>Rapid diversification of plasmids in a genus of pathogenic and nitrogen fixing bacteria.</title>
        <authorList>
            <person name="Weisberg A.J."/>
            <person name="Miller M."/>
            <person name="Ream W."/>
            <person name="Grunwald N.J."/>
            <person name="Chang J.H."/>
        </authorList>
    </citation>
    <scope>NUCLEOTIDE SEQUENCE [LARGE SCALE GENOMIC DNA]</scope>
    <source>
        <strain evidence="3 5">AF3.44</strain>
        <plasmid evidence="3 5">unnamed1</plasmid>
    </source>
</reference>
<dbReference type="SUPFAM" id="SSF52980">
    <property type="entry name" value="Restriction endonuclease-like"/>
    <property type="match status" value="1"/>
</dbReference>
<gene>
    <name evidence="2" type="ORF">CFBP5473_21305</name>
    <name evidence="3" type="ORF">J5285_25445</name>
</gene>
<evidence type="ECO:0000313" key="4">
    <source>
        <dbReference type="Proteomes" id="UP000298545"/>
    </source>
</evidence>
<dbReference type="Proteomes" id="UP000298545">
    <property type="component" value="Plasmid pAlCFBP5473"/>
</dbReference>
<dbReference type="Pfam" id="PF04471">
    <property type="entry name" value="Mrr_cat"/>
    <property type="match status" value="1"/>
</dbReference>
<dbReference type="GO" id="GO:0003677">
    <property type="term" value="F:DNA binding"/>
    <property type="evidence" value="ECO:0007669"/>
    <property type="project" value="InterPro"/>
</dbReference>
<dbReference type="GO" id="GO:0015666">
    <property type="term" value="F:restriction endodeoxyribonuclease activity"/>
    <property type="evidence" value="ECO:0007669"/>
    <property type="project" value="TreeGrafter"/>
</dbReference>
<feature type="domain" description="Restriction endonuclease type IV Mrr" evidence="1">
    <location>
        <begin position="6"/>
        <end position="118"/>
    </location>
</feature>
<keyword evidence="2" id="KW-0540">Nuclease</keyword>
<dbReference type="InterPro" id="IPR011335">
    <property type="entry name" value="Restrct_endonuc-II-like"/>
</dbReference>
<dbReference type="InterPro" id="IPR011856">
    <property type="entry name" value="tRNA_endonuc-like_dom_sf"/>
</dbReference>
<dbReference type="GO" id="GO:0009307">
    <property type="term" value="P:DNA restriction-modification system"/>
    <property type="evidence" value="ECO:0007669"/>
    <property type="project" value="InterPro"/>
</dbReference>
<evidence type="ECO:0000259" key="1">
    <source>
        <dbReference type="Pfam" id="PF04471"/>
    </source>
</evidence>
<keyword evidence="2" id="KW-0378">Hydrolase</keyword>
<accession>A0A4D7DYH9</accession>
<keyword evidence="2" id="KW-0255">Endonuclease</keyword>
<geneLocation type="plasmid" evidence="3 5">
    <name>unnamed1</name>
</geneLocation>
<sequence length="240" mass="26835">MSSVVPWRQYQRDVADHFQQLGFSVAVEEKVEGARGSHVVDVVARIEMFGVSVCWIVECKLWNRPVEKENVLTLYQIAQDVGADRAFLMSESGFQAGAVRSIANTNVTLASVEELSELSQLALAKLIIASLRKDIFAARHRLYPILWAIQDNPSDDMRITYTIVVDLLGACMAMEMALNRAAGNVYPFRYNADFTRSPLVIVNSEIELVRQISIDMAEVTDRVVRVEGDYQGLVEACTDT</sequence>
<dbReference type="InterPro" id="IPR007560">
    <property type="entry name" value="Restrct_endonuc_IV_Mrr"/>
</dbReference>
<dbReference type="EMBL" id="CP039693">
    <property type="protein sequence ID" value="QCJ00548.1"/>
    <property type="molecule type" value="Genomic_DNA"/>
</dbReference>
<dbReference type="RefSeq" id="WP_051441399.1">
    <property type="nucleotide sequence ID" value="NZ_CP039693.1"/>
</dbReference>
<dbReference type="KEGG" id="alf:CFBP5473_21305"/>
<keyword evidence="5" id="KW-1185">Reference proteome</keyword>
<proteinExistence type="predicted"/>
<dbReference type="EMBL" id="CP072170">
    <property type="protein sequence ID" value="QYA10543.1"/>
    <property type="molecule type" value="Genomic_DNA"/>
</dbReference>
<evidence type="ECO:0000313" key="5">
    <source>
        <dbReference type="Proteomes" id="UP000826513"/>
    </source>
</evidence>
<organism evidence="2 4">
    <name type="scientific">Agrobacterium larrymoorei</name>
    <dbReference type="NCBI Taxonomy" id="160699"/>
    <lineage>
        <taxon>Bacteria</taxon>
        <taxon>Pseudomonadati</taxon>
        <taxon>Pseudomonadota</taxon>
        <taxon>Alphaproteobacteria</taxon>
        <taxon>Hyphomicrobiales</taxon>
        <taxon>Rhizobiaceae</taxon>
        <taxon>Rhizobium/Agrobacterium group</taxon>
        <taxon>Agrobacterium</taxon>
    </lineage>
</organism>
<dbReference type="Proteomes" id="UP000826513">
    <property type="component" value="Plasmid unnamed1"/>
</dbReference>
<dbReference type="Gene3D" id="3.40.1350.10">
    <property type="match status" value="1"/>
</dbReference>
<evidence type="ECO:0000313" key="2">
    <source>
        <dbReference type="EMBL" id="QCJ00548.1"/>
    </source>
</evidence>
<dbReference type="AlphaFoldDB" id="A0A4D7DYH9"/>
<dbReference type="PANTHER" id="PTHR30015:SF7">
    <property type="entry name" value="TYPE IV METHYL-DIRECTED RESTRICTION ENZYME ECOKMRR"/>
    <property type="match status" value="1"/>
</dbReference>
<evidence type="ECO:0000313" key="3">
    <source>
        <dbReference type="EMBL" id="QYA10543.1"/>
    </source>
</evidence>
<geneLocation type="plasmid" evidence="4">
    <name>palcfbp5473</name>
</geneLocation>
<reference evidence="2 4" key="1">
    <citation type="submission" date="2019-04" db="EMBL/GenBank/DDBJ databases">
        <title>Complete genome sequence of Agrobacterium larrymoorei CFBP5473.</title>
        <authorList>
            <person name="Haryono M."/>
            <person name="Chou L."/>
            <person name="Lin Y.-C."/>
            <person name="Lai E.-M."/>
            <person name="Kuo C.-H."/>
        </authorList>
    </citation>
    <scope>NUCLEOTIDE SEQUENCE [LARGE SCALE GENOMIC DNA]</scope>
    <source>
        <strain evidence="2 4">CFBP5473</strain>
        <plasmid evidence="4">palcfbp5473</plasmid>
        <plasmid evidence="2">pAlCFBP5473</plasmid>
    </source>
</reference>
<dbReference type="InterPro" id="IPR052906">
    <property type="entry name" value="Type_IV_Methyl-Rstrct_Enzyme"/>
</dbReference>
<geneLocation type="plasmid" evidence="2">
    <name>pAlCFBP5473</name>
</geneLocation>
<dbReference type="STRING" id="1367849.GCA_000518585_04344"/>
<name>A0A4D7DYH9_9HYPH</name>
<dbReference type="PANTHER" id="PTHR30015">
    <property type="entry name" value="MRR RESTRICTION SYSTEM PROTEIN"/>
    <property type="match status" value="1"/>
</dbReference>